<dbReference type="PANTHER" id="PTHR13211">
    <property type="entry name" value="TELOMERASE CAJAL BODY PROTEIN 1"/>
    <property type="match status" value="1"/>
</dbReference>
<protein>
    <recommendedName>
        <fullName evidence="4">Guanine nucleotide-binding protein negative regulator 1</fullName>
    </recommendedName>
</protein>
<keyword evidence="3" id="KW-1185">Reference proteome</keyword>
<reference evidence="3" key="1">
    <citation type="submission" date="2014-12" db="EMBL/GenBank/DDBJ databases">
        <title>Genome Sequence of Valsa Canker Pathogens Uncovers a Specific Adaption of Colonization on Woody Bark.</title>
        <authorList>
            <person name="Yin Z."/>
            <person name="Liu H."/>
            <person name="Gao X."/>
            <person name="Li Z."/>
            <person name="Song N."/>
            <person name="Ke X."/>
            <person name="Dai Q."/>
            <person name="Wu Y."/>
            <person name="Sun Y."/>
            <person name="Xu J.-R."/>
            <person name="Kang Z.K."/>
            <person name="Wang L."/>
            <person name="Huang L."/>
        </authorList>
    </citation>
    <scope>NUCLEOTIDE SEQUENCE [LARGE SCALE GENOMIC DNA]</scope>
    <source>
        <strain evidence="3">SXYL134</strain>
    </source>
</reference>
<feature type="compositionally biased region" description="Low complexity" evidence="1">
    <location>
        <begin position="471"/>
        <end position="485"/>
    </location>
</feature>
<dbReference type="InterPro" id="IPR036322">
    <property type="entry name" value="WD40_repeat_dom_sf"/>
</dbReference>
<proteinExistence type="predicted"/>
<name>A0A194UPY9_CYTMA</name>
<dbReference type="AlphaFoldDB" id="A0A194UPY9"/>
<feature type="compositionally biased region" description="Low complexity" evidence="1">
    <location>
        <begin position="446"/>
        <end position="458"/>
    </location>
</feature>
<dbReference type="SUPFAM" id="SSF50978">
    <property type="entry name" value="WD40 repeat-like"/>
    <property type="match status" value="1"/>
</dbReference>
<dbReference type="InterPro" id="IPR051150">
    <property type="entry name" value="SWT21/TCAB1_mRNA_Telomere"/>
</dbReference>
<dbReference type="Proteomes" id="UP000078576">
    <property type="component" value="Unassembled WGS sequence"/>
</dbReference>
<accession>A0A194UPY9</accession>
<sequence length="601" mass="64432">MSGKKPDVRLVASNSHNHVLDGLSKASGGNISQENHSSDDSQRHRSSSRSSSDSSSISSDDESGQDIEAGFSTKTPSFYKSAQCFVIPSDLLEPREQPLTLRPQGVLNLATSTNVVAPAPYFDLLNPLTHHVLVACCDHPIQIFQALPTDYSTEAYLPVHSLVWPTSHMSSSFFVGSTNLIAQFDLHRIGDGPRQVIHTIPSKRHISKGNGVGMRGTVSALSMQNDENMVPTGLLAGGTWTRWVGLYDFARGGERTATWSIAQAAESIIIEDPPPDSGLPPVPRHRHNSRGVSPIKGIGGEGINQTAWSPDGRYLLINERQSTGVLIYDVRVTNKLLGFLAGRDALTHQRLGLTVYPESEGTGGFEVWAGTRDGTVKVWQGVGNTQGCQWPAWDFPAVVSDGNDDGDDKEGYAGLPVGSVALHASGSVAATCSGCWSVPSGDDDSIASSSSSSSSSSESGDDDTDGDEMSDSTLSSTGSTLSHSTWRTDNKRIEESSLKLWTIGMPTYDASGYEKVGDSQMDVSQVDMPEVNGTEMDIPQVVGRKDELWHDTLAIDTSHTDAVRTMDRGHSASQIEDLKGEDAGSLREDDPLDDKVQVSTS</sequence>
<feature type="compositionally biased region" description="Acidic residues" evidence="1">
    <location>
        <begin position="459"/>
        <end position="470"/>
    </location>
</feature>
<organism evidence="2 3">
    <name type="scientific">Cytospora mali</name>
    <name type="common">Apple Valsa canker fungus</name>
    <name type="synonym">Valsa mali</name>
    <dbReference type="NCBI Taxonomy" id="578113"/>
    <lineage>
        <taxon>Eukaryota</taxon>
        <taxon>Fungi</taxon>
        <taxon>Dikarya</taxon>
        <taxon>Ascomycota</taxon>
        <taxon>Pezizomycotina</taxon>
        <taxon>Sordariomycetes</taxon>
        <taxon>Sordariomycetidae</taxon>
        <taxon>Diaporthales</taxon>
        <taxon>Cytosporaceae</taxon>
        <taxon>Cytospora</taxon>
    </lineage>
</organism>
<evidence type="ECO:0000256" key="1">
    <source>
        <dbReference type="SAM" id="MobiDB-lite"/>
    </source>
</evidence>
<dbReference type="EMBL" id="KN714670">
    <property type="protein sequence ID" value="KUI53735.1"/>
    <property type="molecule type" value="Genomic_DNA"/>
</dbReference>
<feature type="region of interest" description="Disordered" evidence="1">
    <location>
        <begin position="1"/>
        <end position="72"/>
    </location>
</feature>
<dbReference type="STRING" id="694573.A0A194UPY9"/>
<evidence type="ECO:0000313" key="3">
    <source>
        <dbReference type="Proteomes" id="UP000078576"/>
    </source>
</evidence>
<feature type="region of interest" description="Disordered" evidence="1">
    <location>
        <begin position="564"/>
        <end position="601"/>
    </location>
</feature>
<evidence type="ECO:0008006" key="4">
    <source>
        <dbReference type="Google" id="ProtNLM"/>
    </source>
</evidence>
<dbReference type="OrthoDB" id="239865at2759"/>
<gene>
    <name evidence="2" type="ORF">VP1G_01249</name>
</gene>
<feature type="region of interest" description="Disordered" evidence="1">
    <location>
        <begin position="442"/>
        <end position="489"/>
    </location>
</feature>
<evidence type="ECO:0000313" key="2">
    <source>
        <dbReference type="EMBL" id="KUI53735.1"/>
    </source>
</evidence>
<feature type="compositionally biased region" description="Low complexity" evidence="1">
    <location>
        <begin position="48"/>
        <end position="58"/>
    </location>
</feature>
<dbReference type="PANTHER" id="PTHR13211:SF0">
    <property type="entry name" value="TELOMERASE CAJAL BODY PROTEIN 1"/>
    <property type="match status" value="1"/>
</dbReference>